<name>A0ACC1SIM0_9HYPO</name>
<sequence length="366" mass="40522">MPDYTTNVSVSIGVTLPLAVIALVLRLVSRRLTTAGYGYEDIFAVIGFFGAVAYAAVSLVWLIHYGLGRPIADGPKDLTEAERLEKAWILTWLGSETYTFGIAFSKFAILTFYWRIFKYTRIRIPIQVLSVFAVSWFILRMFVVNLQCIPIQALWDKSIKNAQCNIKESTFFFSTVLTHVIIDCLILTLPAIEVGRMHLPTGQKIAVIALFMFGALVCMSSIFVLIESLRFDSHTKELSLEMGVHLAWAGAETNLAVISASLPLLRPVFRRMVPGSFLTSHDSGQTGQSGNDQNGGVRLASAANSKDRNRGGSSSTNEAADLESGPGRPQHHTFEIGRGTQTNFSNPWRKYSSSRDVYGYDDETND</sequence>
<protein>
    <submittedName>
        <fullName evidence="1">Uncharacterized protein</fullName>
    </submittedName>
</protein>
<proteinExistence type="predicted"/>
<comment type="caution">
    <text evidence="1">The sequence shown here is derived from an EMBL/GenBank/DDBJ whole genome shotgun (WGS) entry which is preliminary data.</text>
</comment>
<reference evidence="1" key="1">
    <citation type="submission" date="2022-08" db="EMBL/GenBank/DDBJ databases">
        <title>Genome Sequence of Fusarium decemcellulare.</title>
        <authorList>
            <person name="Buettner E."/>
        </authorList>
    </citation>
    <scope>NUCLEOTIDE SEQUENCE</scope>
    <source>
        <strain evidence="1">Babe19</strain>
    </source>
</reference>
<dbReference type="EMBL" id="JANRMS010000404">
    <property type="protein sequence ID" value="KAJ3540528.1"/>
    <property type="molecule type" value="Genomic_DNA"/>
</dbReference>
<gene>
    <name evidence="1" type="ORF">NM208_g5026</name>
</gene>
<accession>A0ACC1SIM0</accession>
<organism evidence="1 2">
    <name type="scientific">Fusarium decemcellulare</name>
    <dbReference type="NCBI Taxonomy" id="57161"/>
    <lineage>
        <taxon>Eukaryota</taxon>
        <taxon>Fungi</taxon>
        <taxon>Dikarya</taxon>
        <taxon>Ascomycota</taxon>
        <taxon>Pezizomycotina</taxon>
        <taxon>Sordariomycetes</taxon>
        <taxon>Hypocreomycetidae</taxon>
        <taxon>Hypocreales</taxon>
        <taxon>Nectriaceae</taxon>
        <taxon>Fusarium</taxon>
        <taxon>Fusarium decemcellulare species complex</taxon>
    </lineage>
</organism>
<dbReference type="Proteomes" id="UP001148629">
    <property type="component" value="Unassembled WGS sequence"/>
</dbReference>
<evidence type="ECO:0000313" key="1">
    <source>
        <dbReference type="EMBL" id="KAJ3540528.1"/>
    </source>
</evidence>
<evidence type="ECO:0000313" key="2">
    <source>
        <dbReference type="Proteomes" id="UP001148629"/>
    </source>
</evidence>
<keyword evidence="2" id="KW-1185">Reference proteome</keyword>